<gene>
    <name evidence="1" type="ORF">G5I_10900</name>
</gene>
<evidence type="ECO:0000313" key="1">
    <source>
        <dbReference type="EMBL" id="EGI60800.1"/>
    </source>
</evidence>
<protein>
    <submittedName>
        <fullName evidence="1">Uncharacterized protein</fullName>
    </submittedName>
</protein>
<reference evidence="1" key="1">
    <citation type="submission" date="2011-02" db="EMBL/GenBank/DDBJ databases">
        <title>The genome of the leaf-cutting ant Acromyrmex echinatior suggests key adaptations to social evolution and fungus farming.</title>
        <authorList>
            <person name="Nygaard S."/>
            <person name="Zhang G."/>
        </authorList>
    </citation>
    <scope>NUCLEOTIDE SEQUENCE</scope>
</reference>
<proteinExistence type="predicted"/>
<accession>F4WYB6</accession>
<dbReference type="AlphaFoldDB" id="F4WYB6"/>
<organism evidence="2">
    <name type="scientific">Acromyrmex echinatior</name>
    <name type="common">Panamanian leafcutter ant</name>
    <name type="synonym">Acromyrmex octospinosus echinatior</name>
    <dbReference type="NCBI Taxonomy" id="103372"/>
    <lineage>
        <taxon>Eukaryota</taxon>
        <taxon>Metazoa</taxon>
        <taxon>Ecdysozoa</taxon>
        <taxon>Arthropoda</taxon>
        <taxon>Hexapoda</taxon>
        <taxon>Insecta</taxon>
        <taxon>Pterygota</taxon>
        <taxon>Neoptera</taxon>
        <taxon>Endopterygota</taxon>
        <taxon>Hymenoptera</taxon>
        <taxon>Apocrita</taxon>
        <taxon>Aculeata</taxon>
        <taxon>Formicoidea</taxon>
        <taxon>Formicidae</taxon>
        <taxon>Myrmicinae</taxon>
        <taxon>Acromyrmex</taxon>
    </lineage>
</organism>
<dbReference type="InParanoid" id="F4WYB6"/>
<evidence type="ECO:0000313" key="2">
    <source>
        <dbReference type="Proteomes" id="UP000007755"/>
    </source>
</evidence>
<name>F4WYB6_ACREC</name>
<sequence>MNSAHSETRFFSWKARLPVVEREQSFEAGSNSTRRSLGICEFCSTAEDLSGRNLSSHLQFYYRIPSSMIFLPEVPKAQASFLSQSIFDIEGIKLNCFVETLSFYSKLFEKFSLAVAALSSVNPLAMEKGPNALVTSPQRGNSSPVYRDWFPLPAVTRAKTPLTTALKFRPQRLR</sequence>
<dbReference type="Proteomes" id="UP000007755">
    <property type="component" value="Unassembled WGS sequence"/>
</dbReference>
<dbReference type="EMBL" id="GL888439">
    <property type="protein sequence ID" value="EGI60800.1"/>
    <property type="molecule type" value="Genomic_DNA"/>
</dbReference>
<keyword evidence="2" id="KW-1185">Reference proteome</keyword>